<dbReference type="AlphaFoldDB" id="A0AAV4W9N5"/>
<protein>
    <submittedName>
        <fullName evidence="1">Uncharacterized protein</fullName>
    </submittedName>
</protein>
<accession>A0AAV4W9N5</accession>
<sequence>MPTYVSYTMPSNTCHVKLNAVNDTNDALLTSVIRCRVTLAMSNYTQLTIPITPTYVSYTMPSNTCHVKLHAVNDINDACLCSVIRCRVTLAMSNCMQLTIPMTPTCVSYTMPSNTCHVKLHAVNNTN</sequence>
<dbReference type="EMBL" id="BPLR01015818">
    <property type="protein sequence ID" value="GIY78924.1"/>
    <property type="molecule type" value="Genomic_DNA"/>
</dbReference>
<keyword evidence="2" id="KW-1185">Reference proteome</keyword>
<evidence type="ECO:0000313" key="1">
    <source>
        <dbReference type="EMBL" id="GIY78924.1"/>
    </source>
</evidence>
<proteinExistence type="predicted"/>
<gene>
    <name evidence="1" type="ORF">CEXT_327141</name>
</gene>
<comment type="caution">
    <text evidence="1">The sequence shown here is derived from an EMBL/GenBank/DDBJ whole genome shotgun (WGS) entry which is preliminary data.</text>
</comment>
<organism evidence="1 2">
    <name type="scientific">Caerostris extrusa</name>
    <name type="common">Bark spider</name>
    <name type="synonym">Caerostris bankana</name>
    <dbReference type="NCBI Taxonomy" id="172846"/>
    <lineage>
        <taxon>Eukaryota</taxon>
        <taxon>Metazoa</taxon>
        <taxon>Ecdysozoa</taxon>
        <taxon>Arthropoda</taxon>
        <taxon>Chelicerata</taxon>
        <taxon>Arachnida</taxon>
        <taxon>Araneae</taxon>
        <taxon>Araneomorphae</taxon>
        <taxon>Entelegynae</taxon>
        <taxon>Araneoidea</taxon>
        <taxon>Araneidae</taxon>
        <taxon>Caerostris</taxon>
    </lineage>
</organism>
<evidence type="ECO:0000313" key="2">
    <source>
        <dbReference type="Proteomes" id="UP001054945"/>
    </source>
</evidence>
<dbReference type="Proteomes" id="UP001054945">
    <property type="component" value="Unassembled WGS sequence"/>
</dbReference>
<name>A0AAV4W9N5_CAEEX</name>
<reference evidence="1 2" key="1">
    <citation type="submission" date="2021-06" db="EMBL/GenBank/DDBJ databases">
        <title>Caerostris extrusa draft genome.</title>
        <authorList>
            <person name="Kono N."/>
            <person name="Arakawa K."/>
        </authorList>
    </citation>
    <scope>NUCLEOTIDE SEQUENCE [LARGE SCALE GENOMIC DNA]</scope>
</reference>